<evidence type="ECO:0000313" key="1">
    <source>
        <dbReference type="EMBL" id="VVE41023.1"/>
    </source>
</evidence>
<name>A0A5E4XXQ7_9BURK</name>
<dbReference type="RefSeq" id="WP_150698862.1">
    <property type="nucleotide sequence ID" value="NZ_CABPRZ010000020.1"/>
</dbReference>
<sequence>MSESTSASVEAASKDLFFQQLGALADAMINAHGKEFAMGALILAARFIAEGKPTAMKESEPAG</sequence>
<organism evidence="1 2">
    <name type="scientific">Pandoraea terrae</name>
    <dbReference type="NCBI Taxonomy" id="1537710"/>
    <lineage>
        <taxon>Bacteria</taxon>
        <taxon>Pseudomonadati</taxon>
        <taxon>Pseudomonadota</taxon>
        <taxon>Betaproteobacteria</taxon>
        <taxon>Burkholderiales</taxon>
        <taxon>Burkholderiaceae</taxon>
        <taxon>Pandoraea</taxon>
    </lineage>
</organism>
<protein>
    <submittedName>
        <fullName evidence="1">Uncharacterized protein</fullName>
    </submittedName>
</protein>
<gene>
    <name evidence="1" type="ORF">PTE30175_04059</name>
</gene>
<accession>A0A5E4XXQ7</accession>
<dbReference type="AlphaFoldDB" id="A0A5E4XXQ7"/>
<dbReference type="Proteomes" id="UP000414233">
    <property type="component" value="Unassembled WGS sequence"/>
</dbReference>
<evidence type="ECO:0000313" key="2">
    <source>
        <dbReference type="Proteomes" id="UP000414233"/>
    </source>
</evidence>
<proteinExistence type="predicted"/>
<dbReference type="OrthoDB" id="9106378at2"/>
<keyword evidence="2" id="KW-1185">Reference proteome</keyword>
<reference evidence="1 2" key="1">
    <citation type="submission" date="2019-08" db="EMBL/GenBank/DDBJ databases">
        <authorList>
            <person name="Peeters C."/>
        </authorList>
    </citation>
    <scope>NUCLEOTIDE SEQUENCE [LARGE SCALE GENOMIC DNA]</scope>
    <source>
        <strain evidence="1 2">LMG 30175</strain>
    </source>
</reference>
<dbReference type="EMBL" id="CABPRZ010000020">
    <property type="protein sequence ID" value="VVE41023.1"/>
    <property type="molecule type" value="Genomic_DNA"/>
</dbReference>